<organism evidence="1 2">
    <name type="scientific">Kordia antarctica</name>
    <dbReference type="NCBI Taxonomy" id="1218801"/>
    <lineage>
        <taxon>Bacteria</taxon>
        <taxon>Pseudomonadati</taxon>
        <taxon>Bacteroidota</taxon>
        <taxon>Flavobacteriia</taxon>
        <taxon>Flavobacteriales</taxon>
        <taxon>Flavobacteriaceae</taxon>
        <taxon>Kordia</taxon>
    </lineage>
</organism>
<accession>A0A7L4ZHR6</accession>
<sequence length="58" mass="6685">MRNKTKYLDKLLLSKVRIAKVNEREMISGGGRRTREGNSKTGDTRMHVQVQAHDVFVK</sequence>
<dbReference type="EMBL" id="CP019288">
    <property type="protein sequence ID" value="QHI36268.1"/>
    <property type="molecule type" value="Genomic_DNA"/>
</dbReference>
<evidence type="ECO:0000313" key="1">
    <source>
        <dbReference type="EMBL" id="QHI36268.1"/>
    </source>
</evidence>
<dbReference type="Proteomes" id="UP000464657">
    <property type="component" value="Chromosome"/>
</dbReference>
<reference evidence="1 2" key="1">
    <citation type="journal article" date="2013" name="Int. J. Syst. Evol. Microbiol.">
        <title>Kordia antarctica sp. nov., isolated from Antarctic seawater.</title>
        <authorList>
            <person name="Baek K."/>
            <person name="Choi A."/>
            <person name="Kang I."/>
            <person name="Lee K."/>
            <person name="Cho J.C."/>
        </authorList>
    </citation>
    <scope>NUCLEOTIDE SEQUENCE [LARGE SCALE GENOMIC DNA]</scope>
    <source>
        <strain evidence="1 2">IMCC3317</strain>
    </source>
</reference>
<evidence type="ECO:0000313" key="2">
    <source>
        <dbReference type="Proteomes" id="UP000464657"/>
    </source>
</evidence>
<dbReference type="RefSeq" id="WP_160128989.1">
    <property type="nucleotide sequence ID" value="NZ_CP019288.1"/>
</dbReference>
<gene>
    <name evidence="1" type="ORF">IMCC3317_16280</name>
</gene>
<dbReference type="KEGG" id="kan:IMCC3317_16280"/>
<dbReference type="AlphaFoldDB" id="A0A7L4ZHR6"/>
<keyword evidence="2" id="KW-1185">Reference proteome</keyword>
<dbReference type="OrthoDB" id="9992603at2"/>
<proteinExistence type="predicted"/>
<name>A0A7L4ZHR6_9FLAO</name>
<protein>
    <submittedName>
        <fullName evidence="1">Uncharacterized protein</fullName>
    </submittedName>
</protein>